<organism evidence="2">
    <name type="scientific">uncultured Thiotrichaceae bacterium</name>
    <dbReference type="NCBI Taxonomy" id="298394"/>
    <lineage>
        <taxon>Bacteria</taxon>
        <taxon>Pseudomonadati</taxon>
        <taxon>Pseudomonadota</taxon>
        <taxon>Gammaproteobacteria</taxon>
        <taxon>Thiotrichales</taxon>
        <taxon>Thiotrichaceae</taxon>
        <taxon>environmental samples</taxon>
    </lineage>
</organism>
<dbReference type="InterPro" id="IPR051829">
    <property type="entry name" value="Multiheme_Cytochr_ET"/>
</dbReference>
<dbReference type="PANTHER" id="PTHR35038">
    <property type="entry name" value="DISSIMILATORY SULFITE REDUCTASE SIRA"/>
    <property type="match status" value="1"/>
</dbReference>
<dbReference type="GO" id="GO:0016491">
    <property type="term" value="F:oxidoreductase activity"/>
    <property type="evidence" value="ECO:0007669"/>
    <property type="project" value="TreeGrafter"/>
</dbReference>
<evidence type="ECO:0000256" key="1">
    <source>
        <dbReference type="ARBA" id="ARBA00022729"/>
    </source>
</evidence>
<dbReference type="AlphaFoldDB" id="A0A6S6U9E9"/>
<protein>
    <submittedName>
        <fullName evidence="2">Uncharacterized protein</fullName>
    </submittedName>
</protein>
<name>A0A6S6U9E9_9GAMM</name>
<sequence>MKDQSTREISSHKLYGRDFKKIRRNTLYDIKTGRQFPTAHHFFLPVIILLTLLLSGCFHSDNPAAPANTTTDTHSFKYDADLKQYTINDIIIPESDVKRDLSKALCSHCHKEAIAEVKDSVHYKIAGRTDRVMFPGGGAHGMLDRACGLPGTSGLVNFTSNENLGECAKCHTGRYLPVMEGAFTSMLASMNAPNPAEQAASIHESGIDCLICHADIYKSVPEGEHLIVSKLAPEDGASPTPAGYAKVSHDNGDFDQDGAPDFQIDMDGDGVLDTPLMMDTDGDGNPDSPLSTIAQDRSVAAVSSSGHTQEKNCLRCHEHARTGYKRATLFQEGYDVHATATSGDFAGTKNRCTVCHTASKHKFVRGHNVGGDLAAADYPPPPPGVEADPNDPSNIMCTTCHTIESLVDSSDPVVPVKGKGASVHSARHLEAMACETCHIPESGGITYSLYGEGTHLSFGRNADGKDSKLISADHMVADSHEDTDGDFAAYKAPPTLVWFNGGTSFLAQSLAVRGSPAAKITPFKPMANGMVFDARFFSGATVKNDAGADYNAHSMYRFYANKDATSGTGNAEAFYAMDMLDLTPTEVRNVTLQDFGSDDPNKQAMAMMQIFPNMVHFDKASYGYEHYMISSDPMFSSWDQDNNGILDESADFHFSRLLASQRGLKAFKGFNKPMGLPDDYDWYPPFTQTSDLVTMKLPDGSLMKMFLGMQAEQITDTTQKAAFLAAIENYPAFSNGVTLGGHGVRPKEQAIGYGGSQGCSACHSESGILNNPVPVTEKTPVDMGTMGTMEFPKYRWHFYHIHRLANLGLSVEDDDVVKGLANVDIDNNTEFVRVSDTTMLLNWFAPQSPGGYQQPEAMLEALSMTSDDLAKNGGSWMPVLEPVTNNVPNYAVLGYSKDEILWMLDGSSTVKAE</sequence>
<dbReference type="InterPro" id="IPR036280">
    <property type="entry name" value="Multihaem_cyt_sf"/>
</dbReference>
<dbReference type="PANTHER" id="PTHR35038:SF5">
    <property type="entry name" value="CYTOCHROME C-TYPE PROTEIN NRFB"/>
    <property type="match status" value="1"/>
</dbReference>
<gene>
    <name evidence="2" type="ORF">HELGO_WM22730</name>
</gene>
<dbReference type="SUPFAM" id="SSF48695">
    <property type="entry name" value="Multiheme cytochromes"/>
    <property type="match status" value="1"/>
</dbReference>
<proteinExistence type="predicted"/>
<evidence type="ECO:0000313" key="2">
    <source>
        <dbReference type="EMBL" id="CAA6824698.1"/>
    </source>
</evidence>
<keyword evidence="1" id="KW-0732">Signal</keyword>
<accession>A0A6S6U9E9</accession>
<dbReference type="EMBL" id="CACVAY010000121">
    <property type="protein sequence ID" value="CAA6824698.1"/>
    <property type="molecule type" value="Genomic_DNA"/>
</dbReference>
<reference evidence="2" key="1">
    <citation type="submission" date="2020-01" db="EMBL/GenBank/DDBJ databases">
        <authorList>
            <person name="Meier V. D."/>
            <person name="Meier V D."/>
        </authorList>
    </citation>
    <scope>NUCLEOTIDE SEQUENCE</scope>
    <source>
        <strain evidence="2">HLG_WM_MAG_07</strain>
    </source>
</reference>